<dbReference type="GO" id="GO:0003723">
    <property type="term" value="F:RNA binding"/>
    <property type="evidence" value="ECO:0007669"/>
    <property type="project" value="TreeGrafter"/>
</dbReference>
<dbReference type="PANTHER" id="PTHR11524:SF16">
    <property type="entry name" value="LARGE RIBOSOMAL SUBUNIT PROTEIN UL30"/>
    <property type="match status" value="1"/>
</dbReference>
<dbReference type="NCBIfam" id="TIGR01309">
    <property type="entry name" value="uL30_arch"/>
    <property type="match status" value="1"/>
</dbReference>
<evidence type="ECO:0000256" key="2">
    <source>
        <dbReference type="ARBA" id="ARBA00022980"/>
    </source>
</evidence>
<dbReference type="NCBIfam" id="NF004711">
    <property type="entry name" value="PRK06049.1"/>
    <property type="match status" value="1"/>
</dbReference>
<dbReference type="GO" id="GO:0000463">
    <property type="term" value="P:maturation of LSU-rRNA from tricistronic rRNA transcript (SSU-rRNA, 5.8S rRNA, LSU-rRNA)"/>
    <property type="evidence" value="ECO:0007669"/>
    <property type="project" value="TreeGrafter"/>
</dbReference>
<dbReference type="GO" id="GO:0003735">
    <property type="term" value="F:structural constituent of ribosome"/>
    <property type="evidence" value="ECO:0007669"/>
    <property type="project" value="UniProtKB-UniRule"/>
</dbReference>
<dbReference type="HAMAP" id="MF_01371_A">
    <property type="entry name" value="Ribosomal_uL30_A"/>
    <property type="match status" value="1"/>
</dbReference>
<dbReference type="Gene3D" id="1.10.15.30">
    <property type="match status" value="1"/>
</dbReference>
<evidence type="ECO:0000256" key="1">
    <source>
        <dbReference type="ARBA" id="ARBA00007594"/>
    </source>
</evidence>
<proteinExistence type="inferred from homology"/>
<dbReference type="AlphaFoldDB" id="A0A7J4J2C0"/>
<dbReference type="GO" id="GO:0022625">
    <property type="term" value="C:cytosolic large ribosomal subunit"/>
    <property type="evidence" value="ECO:0007669"/>
    <property type="project" value="UniProtKB-UniRule"/>
</dbReference>
<reference evidence="7" key="1">
    <citation type="journal article" date="2020" name="bioRxiv">
        <title>A rank-normalized archaeal taxonomy based on genome phylogeny resolves widespread incomplete and uneven classifications.</title>
        <authorList>
            <person name="Rinke C."/>
            <person name="Chuvochina M."/>
            <person name="Mussig A.J."/>
            <person name="Chaumeil P.-A."/>
            <person name="Waite D.W."/>
            <person name="Whitman W.B."/>
            <person name="Parks D.H."/>
            <person name="Hugenholtz P."/>
        </authorList>
    </citation>
    <scope>NUCLEOTIDE SEQUENCE [LARGE SCALE GENOMIC DNA]</scope>
</reference>
<dbReference type="InterPro" id="IPR036919">
    <property type="entry name" value="Ribo_uL30_ferredoxin-like_sf"/>
</dbReference>
<keyword evidence="2 4" id="KW-0689">Ribosomal protein</keyword>
<feature type="domain" description="Large ribosomal subunit protein uL30-like ferredoxin-like fold" evidence="5">
    <location>
        <begin position="2"/>
        <end position="52"/>
    </location>
</feature>
<dbReference type="CDD" id="cd01657">
    <property type="entry name" value="Ribosomal_L7_archeal_euk"/>
    <property type="match status" value="1"/>
</dbReference>
<dbReference type="Proteomes" id="UP000565078">
    <property type="component" value="Unassembled WGS sequence"/>
</dbReference>
<organism evidence="6 7">
    <name type="scientific">Candidatus Iainarchaeum sp</name>
    <dbReference type="NCBI Taxonomy" id="3101447"/>
    <lineage>
        <taxon>Archaea</taxon>
        <taxon>Candidatus Iainarchaeota</taxon>
        <taxon>Candidatus Iainarchaeia</taxon>
        <taxon>Candidatus Iainarchaeales</taxon>
        <taxon>Candidatus Iainarchaeaceae</taxon>
        <taxon>Candidatus Iainarchaeum</taxon>
    </lineage>
</organism>
<evidence type="ECO:0000256" key="4">
    <source>
        <dbReference type="HAMAP-Rule" id="MF_01371"/>
    </source>
</evidence>
<accession>A0A7J4J2C0</accession>
<dbReference type="PANTHER" id="PTHR11524">
    <property type="entry name" value="60S RIBOSOMAL PROTEIN L7"/>
    <property type="match status" value="1"/>
</dbReference>
<dbReference type="InterPro" id="IPR005997">
    <property type="entry name" value="Ribosomal_uL30_arc"/>
</dbReference>
<comment type="subunit">
    <text evidence="4">Part of the 50S ribosomal subunit.</text>
</comment>
<name>A0A7J4J2C0_9ARCH</name>
<dbReference type="EMBL" id="DUGC01000097">
    <property type="protein sequence ID" value="HIH10207.1"/>
    <property type="molecule type" value="Genomic_DNA"/>
</dbReference>
<dbReference type="InterPro" id="IPR039699">
    <property type="entry name" value="Ribosomal_uL30"/>
</dbReference>
<evidence type="ECO:0000256" key="3">
    <source>
        <dbReference type="ARBA" id="ARBA00023274"/>
    </source>
</evidence>
<evidence type="ECO:0000259" key="5">
    <source>
        <dbReference type="Pfam" id="PF00327"/>
    </source>
</evidence>
<sequence length="153" mass="17336">MIAVIRVRGTAHVTRKIRETLSMMRLFKSNHMVLLAENKSQQKMIDKVKDYVTFGQITQDTLAMVLEKRGRLEGDKLLTTDYLKEKKMEGFAGLAKELIEGKTKMQALGIKPVFRLNPPSKGYERNGVKKPFTLGGALGNRREKINVLIGRMS</sequence>
<keyword evidence="3 4" id="KW-0687">Ribonucleoprotein</keyword>
<dbReference type="GO" id="GO:0006412">
    <property type="term" value="P:translation"/>
    <property type="evidence" value="ECO:0007669"/>
    <property type="project" value="UniProtKB-UniRule"/>
</dbReference>
<dbReference type="Gene3D" id="3.30.1390.20">
    <property type="entry name" value="Ribosomal protein L30, ferredoxin-like fold domain"/>
    <property type="match status" value="1"/>
</dbReference>
<dbReference type="Pfam" id="PF00327">
    <property type="entry name" value="Ribosomal_L30"/>
    <property type="match status" value="1"/>
</dbReference>
<gene>
    <name evidence="4" type="primary">rpl30</name>
    <name evidence="6" type="ORF">HA254_06095</name>
</gene>
<dbReference type="InterPro" id="IPR016082">
    <property type="entry name" value="Ribosomal_uL30_ferredoxin-like"/>
</dbReference>
<comment type="caution">
    <text evidence="6">The sequence shown here is derived from an EMBL/GenBank/DDBJ whole genome shotgun (WGS) entry which is preliminary data.</text>
</comment>
<dbReference type="InterPro" id="IPR035808">
    <property type="entry name" value="Ribosomal_uL30_euk_arc"/>
</dbReference>
<evidence type="ECO:0000313" key="7">
    <source>
        <dbReference type="Proteomes" id="UP000565078"/>
    </source>
</evidence>
<comment type="similarity">
    <text evidence="1 4">Belongs to the universal ribosomal protein uL30 family.</text>
</comment>
<protein>
    <recommendedName>
        <fullName evidence="4">Large ribosomal subunit protein uL30</fullName>
    </recommendedName>
</protein>
<evidence type="ECO:0000313" key="6">
    <source>
        <dbReference type="EMBL" id="HIH10207.1"/>
    </source>
</evidence>
<dbReference type="SUPFAM" id="SSF55129">
    <property type="entry name" value="Ribosomal protein L30p/L7e"/>
    <property type="match status" value="1"/>
</dbReference>